<dbReference type="InterPro" id="IPR039424">
    <property type="entry name" value="SBP_5"/>
</dbReference>
<dbReference type="InterPro" id="IPR000914">
    <property type="entry name" value="SBP_5_dom"/>
</dbReference>
<protein>
    <submittedName>
        <fullName evidence="5">Peptide ABC transporter substrate-binding protein</fullName>
    </submittedName>
</protein>
<dbReference type="Gene3D" id="3.90.76.10">
    <property type="entry name" value="Dipeptide-binding Protein, Domain 1"/>
    <property type="match status" value="1"/>
</dbReference>
<proteinExistence type="inferred from homology"/>
<organism evidence="5 6">
    <name type="scientific">Aliarcobacter butzleri L348</name>
    <dbReference type="NCBI Taxonomy" id="1447256"/>
    <lineage>
        <taxon>Bacteria</taxon>
        <taxon>Pseudomonadati</taxon>
        <taxon>Campylobacterota</taxon>
        <taxon>Epsilonproteobacteria</taxon>
        <taxon>Campylobacterales</taxon>
        <taxon>Arcobacteraceae</taxon>
        <taxon>Aliarcobacter</taxon>
    </lineage>
</organism>
<evidence type="ECO:0000256" key="2">
    <source>
        <dbReference type="ARBA" id="ARBA00022448"/>
    </source>
</evidence>
<dbReference type="EMBL" id="JAIQ01000175">
    <property type="protein sequence ID" value="KLD95868.1"/>
    <property type="molecule type" value="Genomic_DNA"/>
</dbReference>
<evidence type="ECO:0000259" key="4">
    <source>
        <dbReference type="Pfam" id="PF00496"/>
    </source>
</evidence>
<accession>A0A0G9JNK6</accession>
<dbReference type="SUPFAM" id="SSF53850">
    <property type="entry name" value="Periplasmic binding protein-like II"/>
    <property type="match status" value="1"/>
</dbReference>
<comment type="similarity">
    <text evidence="1">Belongs to the bacterial solute-binding protein 5 family.</text>
</comment>
<dbReference type="CDD" id="cd08514">
    <property type="entry name" value="PBP2_AppA_like"/>
    <property type="match status" value="1"/>
</dbReference>
<gene>
    <name evidence="5" type="ORF">AA20_13260</name>
</gene>
<dbReference type="Gene3D" id="3.10.105.10">
    <property type="entry name" value="Dipeptide-binding Protein, Domain 3"/>
    <property type="match status" value="1"/>
</dbReference>
<dbReference type="GO" id="GO:1904680">
    <property type="term" value="F:peptide transmembrane transporter activity"/>
    <property type="evidence" value="ECO:0007669"/>
    <property type="project" value="TreeGrafter"/>
</dbReference>
<dbReference type="AlphaFoldDB" id="A0A0G9JNK6"/>
<sequence length="516" mass="59576">MLLFLYHFYKKTIQYGMKFLTIFTILITFLNASTLTLSMTSSPSRLNPILSNDTASTEISDWLFNGLFKYDKEGNIIPDLAKSYSFETPTKLIIKLKENVLWHDKVKLSSKDVVFTYEQVINPKVFNSIKSNFQEIESVKAIDDLTVEVIYKRPYFKAIQVWMIGLLPYHILKNEENLMTSSFNKNPIGTGSYKLKEFKVGQDIELIANEDYFEGKPKIDKILYKFLPDSNTAFLYLKEKKLDIGSLDAIQADRQIDDSFKNDYTIIQKPAFSYGYLGFNLKNEKFKDKKVRQALSLAINRKELIDILFFGYGRVCNGPFLPGTFAYDENVEEIKQDVQKAKELLKEAGYDEKNPFTFEVITSTGNDIRINAAQILQNQLEKVGVNMKIRVMEWQAFLNTVVHPRNFESIILGWSMPLTPDAYPLWHSSSDKLGGFNLPGYKNEKVDELIEKGLNTINNDELSKIYKEIFKQISDDLPYLFLYIPDGITAINKKIKNIEPAFTGITHNQKDWEIKE</sequence>
<comment type="caution">
    <text evidence="5">The sequence shown here is derived from an EMBL/GenBank/DDBJ whole genome shotgun (WGS) entry which is preliminary data.</text>
</comment>
<name>A0A0G9JNK6_9BACT</name>
<dbReference type="PANTHER" id="PTHR30290:SF9">
    <property type="entry name" value="OLIGOPEPTIDE-BINDING PROTEIN APPA"/>
    <property type="match status" value="1"/>
</dbReference>
<evidence type="ECO:0000256" key="3">
    <source>
        <dbReference type="ARBA" id="ARBA00022729"/>
    </source>
</evidence>
<dbReference type="Pfam" id="PF00496">
    <property type="entry name" value="SBP_bac_5"/>
    <property type="match status" value="1"/>
</dbReference>
<dbReference type="GO" id="GO:0030288">
    <property type="term" value="C:outer membrane-bounded periplasmic space"/>
    <property type="evidence" value="ECO:0007669"/>
    <property type="project" value="UniProtKB-ARBA"/>
</dbReference>
<evidence type="ECO:0000313" key="5">
    <source>
        <dbReference type="EMBL" id="KLD95868.1"/>
    </source>
</evidence>
<dbReference type="PATRIC" id="fig|1447256.3.peg.2602"/>
<dbReference type="Gene3D" id="3.40.190.10">
    <property type="entry name" value="Periplasmic binding protein-like II"/>
    <property type="match status" value="1"/>
</dbReference>
<dbReference type="InterPro" id="IPR030678">
    <property type="entry name" value="Peptide/Ni-bd"/>
</dbReference>
<keyword evidence="3" id="KW-0732">Signal</keyword>
<dbReference type="Proteomes" id="UP000035514">
    <property type="component" value="Unassembled WGS sequence"/>
</dbReference>
<dbReference type="PANTHER" id="PTHR30290">
    <property type="entry name" value="PERIPLASMIC BINDING COMPONENT OF ABC TRANSPORTER"/>
    <property type="match status" value="1"/>
</dbReference>
<dbReference type="GO" id="GO:0015833">
    <property type="term" value="P:peptide transport"/>
    <property type="evidence" value="ECO:0007669"/>
    <property type="project" value="TreeGrafter"/>
</dbReference>
<keyword evidence="2" id="KW-0813">Transport</keyword>
<dbReference type="PIRSF" id="PIRSF002741">
    <property type="entry name" value="MppA"/>
    <property type="match status" value="1"/>
</dbReference>
<evidence type="ECO:0000313" key="6">
    <source>
        <dbReference type="Proteomes" id="UP000035514"/>
    </source>
</evidence>
<dbReference type="GO" id="GO:0043190">
    <property type="term" value="C:ATP-binding cassette (ABC) transporter complex"/>
    <property type="evidence" value="ECO:0007669"/>
    <property type="project" value="InterPro"/>
</dbReference>
<feature type="domain" description="Solute-binding protein family 5" evidence="4">
    <location>
        <begin position="76"/>
        <end position="430"/>
    </location>
</feature>
<evidence type="ECO:0000256" key="1">
    <source>
        <dbReference type="ARBA" id="ARBA00005695"/>
    </source>
</evidence>
<reference evidence="5 6" key="1">
    <citation type="submission" date="2014-01" db="EMBL/GenBank/DDBJ databases">
        <title>Development of a Comparative Genomic Fingerprinting Assay for High Resolution Genotyping of Arcobacter butzleri.</title>
        <authorList>
            <person name="Webb A.L."/>
            <person name="Inglis G.D."/>
            <person name="Kruczkiewicz P."/>
            <person name="Selinger L.B."/>
            <person name="Taboada E.N."/>
        </authorList>
    </citation>
    <scope>NUCLEOTIDE SEQUENCE [LARGE SCALE GENOMIC DNA]</scope>
    <source>
        <strain evidence="5 6">L348</strain>
    </source>
</reference>